<evidence type="ECO:0000313" key="2">
    <source>
        <dbReference type="Proteomes" id="UP000282832"/>
    </source>
</evidence>
<dbReference type="OrthoDB" id="1364255at2"/>
<comment type="caution">
    <text evidence="1">The sequence shown here is derived from an EMBL/GenBank/DDBJ whole genome shotgun (WGS) entry which is preliminary data.</text>
</comment>
<protein>
    <recommendedName>
        <fullName evidence="3">Addiction module toxin RelE</fullName>
    </recommendedName>
</protein>
<dbReference type="RefSeq" id="WP_127804560.1">
    <property type="nucleotide sequence ID" value="NZ_SACY01000004.1"/>
</dbReference>
<reference evidence="1 2" key="1">
    <citation type="submission" date="2019-01" db="EMBL/GenBank/DDBJ databases">
        <authorList>
            <person name="Chen W.-M."/>
        </authorList>
    </citation>
    <scope>NUCLEOTIDE SEQUENCE [LARGE SCALE GENOMIC DNA]</scope>
    <source>
        <strain evidence="1 2">FSY-15</strain>
    </source>
</reference>
<gene>
    <name evidence="1" type="ORF">EOJ36_09005</name>
</gene>
<organism evidence="1 2">
    <name type="scientific">Sandaracinomonas limnophila</name>
    <dbReference type="NCBI Taxonomy" id="1862386"/>
    <lineage>
        <taxon>Bacteria</taxon>
        <taxon>Pseudomonadati</taxon>
        <taxon>Bacteroidota</taxon>
        <taxon>Cytophagia</taxon>
        <taxon>Cytophagales</taxon>
        <taxon>Flectobacillaceae</taxon>
        <taxon>Sandaracinomonas</taxon>
    </lineage>
</organism>
<name>A0A437PP52_9BACT</name>
<sequence length="108" mass="12176">MNYEIIAVPNFLKEVKKLSKKYASLKSDLSDLFLSLEKNPTLGTPLGRNCFKIRLAITSKSKGKSAGARIITNFTISENKIYLLSIFDKSNKESLTDKELIDLFKSIE</sequence>
<dbReference type="EMBL" id="SACY01000004">
    <property type="protein sequence ID" value="RVU24056.1"/>
    <property type="molecule type" value="Genomic_DNA"/>
</dbReference>
<evidence type="ECO:0008006" key="3">
    <source>
        <dbReference type="Google" id="ProtNLM"/>
    </source>
</evidence>
<accession>A0A437PP52</accession>
<evidence type="ECO:0000313" key="1">
    <source>
        <dbReference type="EMBL" id="RVU24056.1"/>
    </source>
</evidence>
<proteinExistence type="predicted"/>
<dbReference type="Proteomes" id="UP000282832">
    <property type="component" value="Unassembled WGS sequence"/>
</dbReference>
<dbReference type="AlphaFoldDB" id="A0A437PP52"/>
<keyword evidence="2" id="KW-1185">Reference proteome</keyword>